<dbReference type="Proteomes" id="UP000036410">
    <property type="component" value="Chromosome"/>
</dbReference>
<organism evidence="2 3">
    <name type="scientific">Priestia megaterium Q3</name>
    <dbReference type="NCBI Taxonomy" id="1452722"/>
    <lineage>
        <taxon>Bacteria</taxon>
        <taxon>Bacillati</taxon>
        <taxon>Bacillota</taxon>
        <taxon>Bacilli</taxon>
        <taxon>Bacillales</taxon>
        <taxon>Bacillaceae</taxon>
        <taxon>Priestia</taxon>
    </lineage>
</organism>
<keyword evidence="1" id="KW-1133">Transmembrane helix</keyword>
<sequence>MKKRIKLITAVIAGTAILLGAVWLINESRYANVQAFDDHFTRKFLNKDKKVDDGFYEFKSKTGQYTMWFPEEYQMLHDASEYYSVNGKSYENWSASYRKMAGKNKSIYYIKAEFLKNDKKFEPIYVKELFQEQLKNNNPKEIETSRTRIYYDYAYAYFKGTERHVVHSSKVHLPNTYTAYVVDKNSNKVIEFSYDSIGEGTETSQEKRKLWFLTILKSINFSEGKSRE</sequence>
<keyword evidence="1" id="KW-0812">Transmembrane</keyword>
<name>A0A806U6J2_PRIMG</name>
<reference evidence="2 3" key="1">
    <citation type="submission" date="2015-01" db="EMBL/GenBank/DDBJ databases">
        <title>Genome sequence of bacillus megaterium Q3.</title>
        <authorList>
            <person name="Wang Y."/>
            <person name="Luo K."/>
            <person name="Bai L."/>
            <person name="Luo F."/>
        </authorList>
    </citation>
    <scope>NUCLEOTIDE SEQUENCE [LARGE SCALE GENOMIC DNA]</scope>
    <source>
        <strain evidence="2 3">Q3</strain>
    </source>
</reference>
<evidence type="ECO:0000313" key="2">
    <source>
        <dbReference type="EMBL" id="AKP76015.1"/>
    </source>
</evidence>
<feature type="transmembrane region" description="Helical" evidence="1">
    <location>
        <begin position="7"/>
        <end position="25"/>
    </location>
</feature>
<accession>A0A806U6J2</accession>
<evidence type="ECO:0000256" key="1">
    <source>
        <dbReference type="SAM" id="Phobius"/>
    </source>
</evidence>
<dbReference type="AlphaFoldDB" id="A0A806U6J2"/>
<gene>
    <name evidence="2" type="ORF">AS52_01050</name>
</gene>
<dbReference type="EMBL" id="CP010586">
    <property type="protein sequence ID" value="AKP76015.1"/>
    <property type="molecule type" value="Genomic_DNA"/>
</dbReference>
<proteinExistence type="predicted"/>
<dbReference type="RefSeq" id="WP_049163148.1">
    <property type="nucleotide sequence ID" value="NZ_CP010586.1"/>
</dbReference>
<keyword evidence="1" id="KW-0472">Membrane</keyword>
<evidence type="ECO:0000313" key="3">
    <source>
        <dbReference type="Proteomes" id="UP000036410"/>
    </source>
</evidence>
<protein>
    <submittedName>
        <fullName evidence="2">Uncharacterized protein</fullName>
    </submittedName>
</protein>